<dbReference type="InterPro" id="IPR058792">
    <property type="entry name" value="Beta-barrel_RND_2"/>
</dbReference>
<evidence type="ECO:0000256" key="3">
    <source>
        <dbReference type="SAM" id="Coils"/>
    </source>
</evidence>
<dbReference type="SUPFAM" id="SSF111369">
    <property type="entry name" value="HlyD-like secretion proteins"/>
    <property type="match status" value="1"/>
</dbReference>
<dbReference type="NCBIfam" id="TIGR01730">
    <property type="entry name" value="RND_mfp"/>
    <property type="match status" value="1"/>
</dbReference>
<evidence type="ECO:0000313" key="11">
    <source>
        <dbReference type="EMBL" id="MDH1180069.1"/>
    </source>
</evidence>
<evidence type="ECO:0000259" key="9">
    <source>
        <dbReference type="Pfam" id="PF25973"/>
    </source>
</evidence>
<dbReference type="Pfam" id="PF25973">
    <property type="entry name" value="BSH_CzcB"/>
    <property type="match status" value="1"/>
</dbReference>
<proteinExistence type="inferred from homology"/>
<dbReference type="Gene3D" id="2.40.30.170">
    <property type="match status" value="1"/>
</dbReference>
<comment type="similarity">
    <text evidence="1">Belongs to the membrane fusion protein (MFP) (TC 8.A.1) family.</text>
</comment>
<evidence type="ECO:0000256" key="5">
    <source>
        <dbReference type="SAM" id="SignalP"/>
    </source>
</evidence>
<accession>A0ABD4YZ02</accession>
<dbReference type="InterPro" id="IPR058647">
    <property type="entry name" value="BSH_CzcB-like"/>
</dbReference>
<dbReference type="InterPro" id="IPR058648">
    <property type="entry name" value="HH_CzcB-like"/>
</dbReference>
<dbReference type="Pfam" id="PF25954">
    <property type="entry name" value="Beta-barrel_RND_2"/>
    <property type="match status" value="1"/>
</dbReference>
<dbReference type="Gene3D" id="1.10.287.470">
    <property type="entry name" value="Helix hairpin bin"/>
    <property type="match status" value="1"/>
</dbReference>
<feature type="region of interest" description="Disordered" evidence="4">
    <location>
        <begin position="32"/>
        <end position="54"/>
    </location>
</feature>
<dbReference type="PANTHER" id="PTHR30097">
    <property type="entry name" value="CATION EFFLUX SYSTEM PROTEIN CUSB"/>
    <property type="match status" value="1"/>
</dbReference>
<evidence type="ECO:0000256" key="1">
    <source>
        <dbReference type="ARBA" id="ARBA00009477"/>
    </source>
</evidence>
<feature type="domain" description="CzcB-like C-terminal circularly permuted SH3-like" evidence="10">
    <location>
        <begin position="418"/>
        <end position="478"/>
    </location>
</feature>
<organism evidence="11 12">
    <name type="scientific">Achromobacter mucicolens</name>
    <dbReference type="NCBI Taxonomy" id="1389922"/>
    <lineage>
        <taxon>Bacteria</taxon>
        <taxon>Pseudomonadati</taxon>
        <taxon>Pseudomonadota</taxon>
        <taxon>Betaproteobacteria</taxon>
        <taxon>Burkholderiales</taxon>
        <taxon>Alcaligenaceae</taxon>
        <taxon>Achromobacter</taxon>
    </lineage>
</organism>
<dbReference type="Pfam" id="PF25893">
    <property type="entry name" value="HH_CzcB"/>
    <property type="match status" value="1"/>
</dbReference>
<name>A0ABD4YZ02_9BURK</name>
<keyword evidence="2" id="KW-0813">Transport</keyword>
<dbReference type="EMBL" id="JAOBZK010000027">
    <property type="protein sequence ID" value="MDH1180069.1"/>
    <property type="molecule type" value="Genomic_DNA"/>
</dbReference>
<evidence type="ECO:0000259" key="7">
    <source>
        <dbReference type="Pfam" id="PF25954"/>
    </source>
</evidence>
<feature type="domain" description="CusB-like beta-barrel" evidence="7">
    <location>
        <begin position="336"/>
        <end position="409"/>
    </location>
</feature>
<dbReference type="InterPro" id="IPR006143">
    <property type="entry name" value="RND_pump_MFP"/>
</dbReference>
<feature type="signal peptide" evidence="5">
    <location>
        <begin position="1"/>
        <end position="30"/>
    </location>
</feature>
<feature type="domain" description="CzcB N-terminal" evidence="8">
    <location>
        <begin position="50"/>
        <end position="138"/>
    </location>
</feature>
<dbReference type="Pfam" id="PF25975">
    <property type="entry name" value="CzcB_C"/>
    <property type="match status" value="1"/>
</dbReference>
<dbReference type="InterPro" id="IPR058646">
    <property type="entry name" value="CzcB_N"/>
</dbReference>
<dbReference type="AlphaFoldDB" id="A0ABD4YZ02"/>
<gene>
    <name evidence="11" type="ORF">N5C72_18440</name>
</gene>
<dbReference type="Gene3D" id="2.40.420.20">
    <property type="match status" value="1"/>
</dbReference>
<evidence type="ECO:0000259" key="6">
    <source>
        <dbReference type="Pfam" id="PF25893"/>
    </source>
</evidence>
<keyword evidence="3" id="KW-0175">Coiled coil</keyword>
<dbReference type="InterPro" id="IPR051909">
    <property type="entry name" value="MFP_Cation_Efflux"/>
</dbReference>
<dbReference type="Gene3D" id="2.40.50.100">
    <property type="match status" value="1"/>
</dbReference>
<protein>
    <submittedName>
        <fullName evidence="11">Efflux RND transporter periplasmic adaptor subunit</fullName>
    </submittedName>
</protein>
<evidence type="ECO:0000256" key="4">
    <source>
        <dbReference type="SAM" id="MobiDB-lite"/>
    </source>
</evidence>
<comment type="caution">
    <text evidence="11">The sequence shown here is derived from an EMBL/GenBank/DDBJ whole genome shotgun (WGS) entry which is preliminary data.</text>
</comment>
<feature type="chain" id="PRO_5044838344" evidence="5">
    <location>
        <begin position="31"/>
        <end position="490"/>
    </location>
</feature>
<evidence type="ECO:0000313" key="12">
    <source>
        <dbReference type="Proteomes" id="UP001158644"/>
    </source>
</evidence>
<evidence type="ECO:0000256" key="2">
    <source>
        <dbReference type="ARBA" id="ARBA00022448"/>
    </source>
</evidence>
<feature type="coiled-coil region" evidence="3">
    <location>
        <begin position="258"/>
        <end position="292"/>
    </location>
</feature>
<reference evidence="11 12" key="1">
    <citation type="submission" date="2022-09" db="EMBL/GenBank/DDBJ databases">
        <title>Intensive care unit water sources are persistently colonized with multi-drug resistant bacteria and are the site of extensive horizontal gene transfer of antibiotic resistance genes.</title>
        <authorList>
            <person name="Diorio-Toth L."/>
        </authorList>
    </citation>
    <scope>NUCLEOTIDE SEQUENCE [LARGE SCALE GENOMIC DNA]</scope>
    <source>
        <strain evidence="11 12">GD03967</strain>
    </source>
</reference>
<evidence type="ECO:0000259" key="8">
    <source>
        <dbReference type="Pfam" id="PF25971"/>
    </source>
</evidence>
<evidence type="ECO:0000259" key="10">
    <source>
        <dbReference type="Pfam" id="PF25975"/>
    </source>
</evidence>
<dbReference type="Pfam" id="PF25971">
    <property type="entry name" value="CzcB_N"/>
    <property type="match status" value="1"/>
</dbReference>
<keyword evidence="5" id="KW-0732">Signal</keyword>
<sequence length="490" mass="52687">MKQRSTWPFLHSIAAAVCAIALVVPITSMAGPADHEPESKVAADAGPQGGMLTRDGQDAVELSLTEKEGRSRLLLWGYRDAKEIPPGAMTATATLTRPNGFEQDIVFAQTSNGLASTEDIAEPHFFDIAVEVSWPGRDRPLKAELHKNEGLIALSAEQIAAAGIVVKTADTAELESSLRFPGEIKFNADRTAHVVPRVPGIVQEVFVDLGQQVKKGEVLASISSTVLAELRSEWLAASKRSELAVITFRREKKLWQEKVSAEQDFQQARTALQEAQIAVRNAEQKLRAIGAEPQARDLSLLTIRAPFDGMIVEKHITLGEALSDTASIFTLSDLGTVWAEFIIAPKDLQHVRVGEDAKITSTSFSEAASGKVSYIGSLLGQQTRTATARVTLDNPGIAWRPGLFVSVDVVVERDSVPVAVDSDAIQTLEEGPVVFIEVPGGFIPQPVVAGNGTGEMVEVESGLRVGTRYVASNAFILKSEMGKDSADHSH</sequence>
<dbReference type="Proteomes" id="UP001158644">
    <property type="component" value="Unassembled WGS sequence"/>
</dbReference>
<dbReference type="FunFam" id="2.40.30.170:FF:000010">
    <property type="entry name" value="Efflux RND transporter periplasmic adaptor subunit"/>
    <property type="match status" value="1"/>
</dbReference>
<dbReference type="RefSeq" id="WP_279991482.1">
    <property type="nucleotide sequence ID" value="NZ_JAOBZK010000027.1"/>
</dbReference>
<dbReference type="InterPro" id="IPR058649">
    <property type="entry name" value="CzcB_C"/>
</dbReference>
<dbReference type="PANTHER" id="PTHR30097:SF4">
    <property type="entry name" value="SLR6042 PROTEIN"/>
    <property type="match status" value="1"/>
</dbReference>
<feature type="domain" description="CzcB-like barrel-sandwich hybrid" evidence="9">
    <location>
        <begin position="190"/>
        <end position="333"/>
    </location>
</feature>
<feature type="domain" description="CzcB-like alpha-helical hairpin" evidence="6">
    <location>
        <begin position="229"/>
        <end position="288"/>
    </location>
</feature>